<dbReference type="RefSeq" id="WP_120370116.1">
    <property type="nucleotide sequence ID" value="NZ_RAXU01000009.1"/>
</dbReference>
<reference evidence="5 6" key="1">
    <citation type="submission" date="2018-09" db="EMBL/GenBank/DDBJ databases">
        <title>The draft genome of Acinetobacter spp. strains.</title>
        <authorList>
            <person name="Qin J."/>
            <person name="Feng Y."/>
            <person name="Zong Z."/>
        </authorList>
    </citation>
    <scope>NUCLEOTIDE SEQUENCE [LARGE SCALE GENOMIC DNA]</scope>
    <source>
        <strain evidence="5 6">WCHAc060096</strain>
    </source>
</reference>
<dbReference type="SUPFAM" id="SSF46689">
    <property type="entry name" value="Homeodomain-like"/>
    <property type="match status" value="1"/>
</dbReference>
<keyword evidence="6" id="KW-1185">Reference proteome</keyword>
<dbReference type="Pfam" id="PF12625">
    <property type="entry name" value="Arabinose_bd"/>
    <property type="match status" value="1"/>
</dbReference>
<protein>
    <submittedName>
        <fullName evidence="5">AraC family transcriptional regulator</fullName>
    </submittedName>
</protein>
<gene>
    <name evidence="5" type="ORF">D7V21_08675</name>
</gene>
<dbReference type="Gene3D" id="1.10.10.60">
    <property type="entry name" value="Homeodomain-like"/>
    <property type="match status" value="1"/>
</dbReference>
<evidence type="ECO:0000259" key="4">
    <source>
        <dbReference type="PROSITE" id="PS01124"/>
    </source>
</evidence>
<dbReference type="InterPro" id="IPR032687">
    <property type="entry name" value="AraC-type_N"/>
</dbReference>
<evidence type="ECO:0000313" key="6">
    <source>
        <dbReference type="Proteomes" id="UP000269001"/>
    </source>
</evidence>
<dbReference type="PANTHER" id="PTHR47894">
    <property type="entry name" value="HTH-TYPE TRANSCRIPTIONAL REGULATOR GADX"/>
    <property type="match status" value="1"/>
</dbReference>
<evidence type="ECO:0000256" key="2">
    <source>
        <dbReference type="ARBA" id="ARBA00023125"/>
    </source>
</evidence>
<dbReference type="GO" id="GO:0003700">
    <property type="term" value="F:DNA-binding transcription factor activity"/>
    <property type="evidence" value="ECO:0007669"/>
    <property type="project" value="InterPro"/>
</dbReference>
<feature type="domain" description="HTH araC/xylS-type" evidence="4">
    <location>
        <begin position="231"/>
        <end position="329"/>
    </location>
</feature>
<dbReference type="EMBL" id="RAXU01000009">
    <property type="protein sequence ID" value="RKG33601.1"/>
    <property type="molecule type" value="Genomic_DNA"/>
</dbReference>
<name>A0A3A8EXL0_9GAMM</name>
<dbReference type="InterPro" id="IPR018060">
    <property type="entry name" value="HTH_AraC"/>
</dbReference>
<evidence type="ECO:0000313" key="5">
    <source>
        <dbReference type="EMBL" id="RKG33601.1"/>
    </source>
</evidence>
<dbReference type="Pfam" id="PF12833">
    <property type="entry name" value="HTH_18"/>
    <property type="match status" value="1"/>
</dbReference>
<dbReference type="InterPro" id="IPR009057">
    <property type="entry name" value="Homeodomain-like_sf"/>
</dbReference>
<keyword evidence="3" id="KW-0804">Transcription</keyword>
<dbReference type="SMART" id="SM00342">
    <property type="entry name" value="HTH_ARAC"/>
    <property type="match status" value="1"/>
</dbReference>
<dbReference type="PANTHER" id="PTHR47894:SF1">
    <property type="entry name" value="HTH-TYPE TRANSCRIPTIONAL REGULATOR VQSM"/>
    <property type="match status" value="1"/>
</dbReference>
<keyword evidence="1" id="KW-0805">Transcription regulation</keyword>
<accession>A0A3A8EXL0</accession>
<dbReference type="Proteomes" id="UP000269001">
    <property type="component" value="Unassembled WGS sequence"/>
</dbReference>
<evidence type="ECO:0000256" key="1">
    <source>
        <dbReference type="ARBA" id="ARBA00023015"/>
    </source>
</evidence>
<organism evidence="5 6">
    <name type="scientific">Acinetobacter guerrae</name>
    <dbReference type="NCBI Taxonomy" id="1843371"/>
    <lineage>
        <taxon>Bacteria</taxon>
        <taxon>Pseudomonadati</taxon>
        <taxon>Pseudomonadota</taxon>
        <taxon>Gammaproteobacteria</taxon>
        <taxon>Moraxellales</taxon>
        <taxon>Moraxellaceae</taxon>
        <taxon>Acinetobacter</taxon>
    </lineage>
</organism>
<keyword evidence="2" id="KW-0238">DNA-binding</keyword>
<dbReference type="AlphaFoldDB" id="A0A3A8EXL0"/>
<dbReference type="PROSITE" id="PS01124">
    <property type="entry name" value="HTH_ARAC_FAMILY_2"/>
    <property type="match status" value="1"/>
</dbReference>
<sequence length="335" mass="39369">MALLKNYAGSVYGGLGHLLKLYCESQHLPEPQALLEIQNLERFDYVIWRSLLEQIYQLQPHTGLGLRIAEYVQPKHLGILAYLALSCESLGEALNRYQDFHRLVYDGSPLKVEFVSPYFSIRWEETELHPTQLTDEIAIALMVQFLQQFMCKEQIQLHEIHFINPPPKDAQVYERYFHCRVRFSEAKTQILIPMSETHKVIGNADHTLQQLLMRQAQALLQQLPNSTQLDQRLQQAILKGLQKNEYQIDQIATQLGLSVRQLQRHLQQQNMTFQQRTQQIRYMLALEYLKDPHLSLQEIALLLCYSEQSAFQRAFKQWSQITPQKWRQQSLLKLK</sequence>
<dbReference type="GO" id="GO:0005829">
    <property type="term" value="C:cytosol"/>
    <property type="evidence" value="ECO:0007669"/>
    <property type="project" value="TreeGrafter"/>
</dbReference>
<proteinExistence type="predicted"/>
<comment type="caution">
    <text evidence="5">The sequence shown here is derived from an EMBL/GenBank/DDBJ whole genome shotgun (WGS) entry which is preliminary data.</text>
</comment>
<dbReference type="GO" id="GO:0000976">
    <property type="term" value="F:transcription cis-regulatory region binding"/>
    <property type="evidence" value="ECO:0007669"/>
    <property type="project" value="TreeGrafter"/>
</dbReference>
<evidence type="ECO:0000256" key="3">
    <source>
        <dbReference type="ARBA" id="ARBA00023163"/>
    </source>
</evidence>